<dbReference type="GO" id="GO:1990351">
    <property type="term" value="C:transporter complex"/>
    <property type="evidence" value="ECO:0007669"/>
    <property type="project" value="TreeGrafter"/>
</dbReference>
<dbReference type="Proteomes" id="UP000886881">
    <property type="component" value="Unassembled WGS sequence"/>
</dbReference>
<dbReference type="InterPro" id="IPR045659">
    <property type="entry name" value="LptD_2"/>
</dbReference>
<name>A0A9D1KID7_9BACT</name>
<dbReference type="GO" id="GO:0009279">
    <property type="term" value="C:cell outer membrane"/>
    <property type="evidence" value="ECO:0007669"/>
    <property type="project" value="TreeGrafter"/>
</dbReference>
<comment type="caution">
    <text evidence="2">The sequence shown here is derived from an EMBL/GenBank/DDBJ whole genome shotgun (WGS) entry which is preliminary data.</text>
</comment>
<evidence type="ECO:0000313" key="3">
    <source>
        <dbReference type="Proteomes" id="UP000886881"/>
    </source>
</evidence>
<feature type="domain" description="LPS-assembly protein LptD central" evidence="1">
    <location>
        <begin position="1"/>
        <end position="456"/>
    </location>
</feature>
<evidence type="ECO:0000313" key="2">
    <source>
        <dbReference type="EMBL" id="HIT47169.1"/>
    </source>
</evidence>
<dbReference type="Pfam" id="PF19838">
    <property type="entry name" value="LptD_2"/>
    <property type="match status" value="1"/>
</dbReference>
<protein>
    <submittedName>
        <fullName evidence="2">LPS-assembly protein LptD</fullName>
    </submittedName>
</protein>
<feature type="non-terminal residue" evidence="2">
    <location>
        <position position="1"/>
    </location>
</feature>
<proteinExistence type="predicted"/>
<dbReference type="AlphaFoldDB" id="A0A9D1KID7"/>
<dbReference type="PANTHER" id="PTHR30189:SF1">
    <property type="entry name" value="LPS-ASSEMBLY PROTEIN LPTD"/>
    <property type="match status" value="1"/>
</dbReference>
<sequence>FGFIPKRPDRATGMLMPTFGEEQARGFFMRDAGMYFVFGDYLDLSVTGDYYTLGSWAIDVNSRYRVNYKFNGSLSLSYSNDQTGEKGTPEFFQTRNFSVRWTHSQDSKAHPGQNFSASVNFSSPSNNRYNAENINDALQNQTQSSISFSKNWNGKFNLSINAMHSQNSRDSSYVFTLPNITFSMSTIYPFKQKNRVGKEKIYEKISFGYNTTLQNKINFKASDFGKPGFLDNMQNGMTHNFSIGLPNFQLFKYISIAPGVSYSQNWFFRKQEYGYNSETKQVEALPSSAFNTFGITQNYSFSASMSTRLYGTFNFGKHRKLQAIRHVISPSMSFSFSPEKGTYANGYRTLEYTDANGNDQVYQYNIYSGQMYQPPGKGRSATASLSIGNNLEAKVRDYADTTGTGTKKVKLIDQLSINTGYDFLADSLNMRTISMTMSTRLFDKVTISASAGFDPYAIGDGNKRINRFAVTQGQGLARLTSFSASASYSLSGEGKIAGNDGSGTSGGGAATSTSYYQRNFYHPVTGEYIPGGWLYYTNPNAPWSINFNALFSLSRSYSYDATLKQLQHTDRITATLNAAGNIRLTPKMSINVSSGFDFVAKKLTTTQISATYDLHCFNIAVSWVPLGTWKSYSFRISANAAALADLLRFKKSDSYWDN</sequence>
<reference evidence="2" key="2">
    <citation type="journal article" date="2021" name="PeerJ">
        <title>Extensive microbial diversity within the chicken gut microbiome revealed by metagenomics and culture.</title>
        <authorList>
            <person name="Gilroy R."/>
            <person name="Ravi A."/>
            <person name="Getino M."/>
            <person name="Pursley I."/>
            <person name="Horton D.L."/>
            <person name="Alikhan N.F."/>
            <person name="Baker D."/>
            <person name="Gharbi K."/>
            <person name="Hall N."/>
            <person name="Watson M."/>
            <person name="Adriaenssens E.M."/>
            <person name="Foster-Nyarko E."/>
            <person name="Jarju S."/>
            <person name="Secka A."/>
            <person name="Antonio M."/>
            <person name="Oren A."/>
            <person name="Chaudhuri R.R."/>
            <person name="La Ragione R."/>
            <person name="Hildebrand F."/>
            <person name="Pallen M.J."/>
        </authorList>
    </citation>
    <scope>NUCLEOTIDE SEQUENCE</scope>
    <source>
        <strain evidence="2">ChiHecec2B26-709</strain>
    </source>
</reference>
<evidence type="ECO:0000259" key="1">
    <source>
        <dbReference type="Pfam" id="PF19838"/>
    </source>
</evidence>
<dbReference type="EMBL" id="DVLC01000093">
    <property type="protein sequence ID" value="HIT47169.1"/>
    <property type="molecule type" value="Genomic_DNA"/>
</dbReference>
<reference evidence="2" key="1">
    <citation type="submission" date="2020-10" db="EMBL/GenBank/DDBJ databases">
        <authorList>
            <person name="Gilroy R."/>
        </authorList>
    </citation>
    <scope>NUCLEOTIDE SEQUENCE</scope>
    <source>
        <strain evidence="2">ChiHecec2B26-709</strain>
    </source>
</reference>
<accession>A0A9D1KID7</accession>
<dbReference type="PANTHER" id="PTHR30189">
    <property type="entry name" value="LPS-ASSEMBLY PROTEIN"/>
    <property type="match status" value="1"/>
</dbReference>
<dbReference type="InterPro" id="IPR050218">
    <property type="entry name" value="LptD"/>
</dbReference>
<gene>
    <name evidence="2" type="ORF">IAC35_04855</name>
</gene>
<organism evidence="2 3">
    <name type="scientific">Candidatus Cryptobacteroides merdipullorum</name>
    <dbReference type="NCBI Taxonomy" id="2840771"/>
    <lineage>
        <taxon>Bacteria</taxon>
        <taxon>Pseudomonadati</taxon>
        <taxon>Bacteroidota</taxon>
        <taxon>Bacteroidia</taxon>
        <taxon>Bacteroidales</taxon>
        <taxon>Candidatus Cryptobacteroides</taxon>
    </lineage>
</organism>